<sequence>MADIHRLGVFIRRFEGGFANDQDDPGGPTMRG</sequence>
<proteinExistence type="predicted"/>
<dbReference type="InterPro" id="IPR023346">
    <property type="entry name" value="Lysozyme-like_dom_sf"/>
</dbReference>
<reference evidence="2 3" key="1">
    <citation type="submission" date="2013-11" db="EMBL/GenBank/DDBJ databases">
        <title>Single cell genomics of uncultured Tannerella BU063 (oral taxon 286).</title>
        <authorList>
            <person name="Beall C.J."/>
            <person name="Campbell A.G."/>
            <person name="Griffen A.L."/>
            <person name="Podar M."/>
            <person name="Leys E.J."/>
        </authorList>
    </citation>
    <scope>NUCLEOTIDE SEQUENCE [LARGE SCALE GENOMIC DNA]</scope>
    <source>
        <strain evidence="2">Cell 1/3</strain>
    </source>
</reference>
<comment type="caution">
    <text evidence="2">The sequence shown here is derived from an EMBL/GenBank/DDBJ whole genome shotgun (WGS) entry which is preliminary data.</text>
</comment>
<dbReference type="InterPro" id="IPR008565">
    <property type="entry name" value="TtsA-like_GH18_dom"/>
</dbReference>
<evidence type="ECO:0000313" key="2">
    <source>
        <dbReference type="EMBL" id="ETK08326.1"/>
    </source>
</evidence>
<organism evidence="2 3">
    <name type="scientific">Tannerella sp. oral taxon BU063 isolate Cell 1/3</name>
    <dbReference type="NCBI Taxonomy" id="1411022"/>
    <lineage>
        <taxon>Bacteria</taxon>
        <taxon>Pseudomonadati</taxon>
        <taxon>Bacteroidota</taxon>
        <taxon>Bacteroidia</taxon>
        <taxon>Bacteroidales</taxon>
        <taxon>Tannerellaceae</taxon>
        <taxon>Tannerella</taxon>
    </lineage>
</organism>
<evidence type="ECO:0000259" key="1">
    <source>
        <dbReference type="Pfam" id="PF05838"/>
    </source>
</evidence>
<dbReference type="AlphaFoldDB" id="W2CPB3"/>
<feature type="domain" description="TtsA-like Glycoside hydrolase family 108" evidence="1">
    <location>
        <begin position="10"/>
        <end position="32"/>
    </location>
</feature>
<dbReference type="EMBL" id="AYYE01000946">
    <property type="protein sequence ID" value="ETK08326.1"/>
    <property type="molecule type" value="Genomic_DNA"/>
</dbReference>
<accession>W2CPB3</accession>
<dbReference type="Proteomes" id="UP000034982">
    <property type="component" value="Unassembled WGS sequence"/>
</dbReference>
<feature type="non-terminal residue" evidence="2">
    <location>
        <position position="32"/>
    </location>
</feature>
<protein>
    <recommendedName>
        <fullName evidence="1">TtsA-like Glycoside hydrolase family 108 domain-containing protein</fullName>
    </recommendedName>
</protein>
<name>W2CPB3_9BACT</name>
<evidence type="ECO:0000313" key="3">
    <source>
        <dbReference type="Proteomes" id="UP000034982"/>
    </source>
</evidence>
<dbReference type="Pfam" id="PF05838">
    <property type="entry name" value="Glyco_hydro_108"/>
    <property type="match status" value="1"/>
</dbReference>
<gene>
    <name evidence="2" type="ORF">T230_07500</name>
</gene>
<dbReference type="SUPFAM" id="SSF53955">
    <property type="entry name" value="Lysozyme-like"/>
    <property type="match status" value="1"/>
</dbReference>
<dbReference type="Gene3D" id="1.20.141.10">
    <property type="entry name" value="Chitosanase, subunit A, domain 1"/>
    <property type="match status" value="1"/>
</dbReference>